<dbReference type="PANTHER" id="PTHR23080">
    <property type="entry name" value="THAP DOMAIN PROTEIN"/>
    <property type="match status" value="1"/>
</dbReference>
<keyword evidence="2" id="KW-0479">Metal-binding</keyword>
<dbReference type="VEuPathDB" id="VectorBase:LOC119174050"/>
<evidence type="ECO:0000256" key="1">
    <source>
        <dbReference type="ARBA" id="ARBA00001968"/>
    </source>
</evidence>
<evidence type="ECO:0000256" key="2">
    <source>
        <dbReference type="ARBA" id="ARBA00022723"/>
    </source>
</evidence>
<keyword evidence="4" id="KW-0862">Zinc</keyword>
<reference evidence="10" key="1">
    <citation type="journal article" date="2020" name="Cell">
        <title>Large-Scale Comparative Analyses of Tick Genomes Elucidate Their Genetic Diversity and Vector Capacities.</title>
        <authorList>
            <consortium name="Tick Genome and Microbiome Consortium (TIGMIC)"/>
            <person name="Jia N."/>
            <person name="Wang J."/>
            <person name="Shi W."/>
            <person name="Du L."/>
            <person name="Sun Y."/>
            <person name="Zhan W."/>
            <person name="Jiang J.F."/>
            <person name="Wang Q."/>
            <person name="Zhang B."/>
            <person name="Ji P."/>
            <person name="Bell-Sakyi L."/>
            <person name="Cui X.M."/>
            <person name="Yuan T.T."/>
            <person name="Jiang B.G."/>
            <person name="Yang W.F."/>
            <person name="Lam T.T."/>
            <person name="Chang Q.C."/>
            <person name="Ding S.J."/>
            <person name="Wang X.J."/>
            <person name="Zhu J.G."/>
            <person name="Ruan X.D."/>
            <person name="Zhao L."/>
            <person name="Wei J.T."/>
            <person name="Ye R.Z."/>
            <person name="Que T.C."/>
            <person name="Du C.H."/>
            <person name="Zhou Y.H."/>
            <person name="Cheng J.X."/>
            <person name="Dai P.F."/>
            <person name="Guo W.B."/>
            <person name="Han X.H."/>
            <person name="Huang E.J."/>
            <person name="Li L.F."/>
            <person name="Wei W."/>
            <person name="Gao Y.C."/>
            <person name="Liu J.Z."/>
            <person name="Shao H.Z."/>
            <person name="Wang X."/>
            <person name="Wang C.C."/>
            <person name="Yang T.C."/>
            <person name="Huo Q.B."/>
            <person name="Li W."/>
            <person name="Chen H.Y."/>
            <person name="Chen S.E."/>
            <person name="Zhou L.G."/>
            <person name="Ni X.B."/>
            <person name="Tian J.H."/>
            <person name="Sheng Y."/>
            <person name="Liu T."/>
            <person name="Pan Y.S."/>
            <person name="Xia L.Y."/>
            <person name="Li J."/>
            <person name="Zhao F."/>
            <person name="Cao W.C."/>
        </authorList>
    </citation>
    <scope>NUCLEOTIDE SEQUENCE</scope>
    <source>
        <strain evidence="10">Rmic-2018</strain>
    </source>
</reference>
<dbReference type="Proteomes" id="UP000821866">
    <property type="component" value="Chromosome 1"/>
</dbReference>
<evidence type="ECO:0000256" key="6">
    <source>
        <dbReference type="PROSITE-ProRule" id="PRU00309"/>
    </source>
</evidence>
<feature type="compositionally biased region" description="Polar residues" evidence="8">
    <location>
        <begin position="343"/>
        <end position="352"/>
    </location>
</feature>
<dbReference type="InterPro" id="IPR006612">
    <property type="entry name" value="THAP_Znf"/>
</dbReference>
<dbReference type="PANTHER" id="PTHR23080:SF133">
    <property type="entry name" value="SI:CH211-262I1.5-RELATED"/>
    <property type="match status" value="1"/>
</dbReference>
<evidence type="ECO:0000256" key="4">
    <source>
        <dbReference type="ARBA" id="ARBA00022833"/>
    </source>
</evidence>
<evidence type="ECO:0000256" key="3">
    <source>
        <dbReference type="ARBA" id="ARBA00022771"/>
    </source>
</evidence>
<dbReference type="InterPro" id="IPR027806">
    <property type="entry name" value="HARBI1_dom"/>
</dbReference>
<evidence type="ECO:0000259" key="9">
    <source>
        <dbReference type="PROSITE" id="PS50950"/>
    </source>
</evidence>
<sequence length="665" mass="72657">MLPTQRPATLRQQGSRATGMRDDDCLLATKDATTAVPLSGSIMAHYRRPSQAAGGRYTYASAGQSESAEATALAQAPIVLMACQPGIAGTYSEALFHDLATPVVDHSGNRCERNLSDGGEPMSGQEASRTTDPDIPASTTLRSGRVLSNSPPITDGVQASTAAPHHDCSEAISRGFSLFAQELKTSGFVSFAARCFHYVGPLHDSGALRFTVSDSPRSCPAFEFPYGFRESSDYPRRVRDGKSKSPGDSLQSSGECAAAVGVSFHRFPKDAMIYKKWIVAIKRDEGPEFQVGKSTKVCSKHFRSSDFIPSVVSGRSLLRGSAVPSVFAFSKEKKERKPPKPRASSQVRSQNPVLGPGVLGDELMHSPDKVKAAPVGLEEPTRLNSSLEGENARLAETIKQKNNEIARLRDELCQIKEQLVAAKGIVGQLGFEKASLSCQLAAERERTAPFTVERFKDCDEDMLFYTGLPSYNHFKKLLVYLNPGDDGCNVLRSERTESSEPRSSRGRKRKLSTENELFLVLVRLRLGLFEDDLAHRFCIAQSTVSRICTSWINFLYAKLGLLPLWAPRRIVDATMPPEFKEKYSSTRVILDATEIQCEVPSSLSLQSTTYSPYKSSNTFKGLIGVLPNGLVAFVSELFTGSSSDRDSMAEDVVVFSHDMLSVTTD</sequence>
<dbReference type="EMBL" id="JABSTU010000001">
    <property type="protein sequence ID" value="KAH8042361.1"/>
    <property type="molecule type" value="Genomic_DNA"/>
</dbReference>
<dbReference type="SUPFAM" id="SSF57716">
    <property type="entry name" value="Glucocorticoid receptor-like (DNA-binding domain)"/>
    <property type="match status" value="1"/>
</dbReference>
<keyword evidence="5 6" id="KW-0238">DNA-binding</keyword>
<evidence type="ECO:0000313" key="10">
    <source>
        <dbReference type="EMBL" id="KAH8042361.1"/>
    </source>
</evidence>
<evidence type="ECO:0000256" key="7">
    <source>
        <dbReference type="SAM" id="Coils"/>
    </source>
</evidence>
<comment type="caution">
    <text evidence="10">The sequence shown here is derived from an EMBL/GenBank/DDBJ whole genome shotgun (WGS) entry which is preliminary data.</text>
</comment>
<dbReference type="InterPro" id="IPR038441">
    <property type="entry name" value="THAP_Znf_sf"/>
</dbReference>
<dbReference type="SMART" id="SM00980">
    <property type="entry name" value="THAP"/>
    <property type="match status" value="1"/>
</dbReference>
<dbReference type="Pfam" id="PF13613">
    <property type="entry name" value="HTH_Tnp_4"/>
    <property type="match status" value="1"/>
</dbReference>
<name>A0A9J6F7R2_RHIMP</name>
<dbReference type="Pfam" id="PF13359">
    <property type="entry name" value="DDE_Tnp_4"/>
    <property type="match status" value="1"/>
</dbReference>
<evidence type="ECO:0000256" key="5">
    <source>
        <dbReference type="ARBA" id="ARBA00023125"/>
    </source>
</evidence>
<organism evidence="10 11">
    <name type="scientific">Rhipicephalus microplus</name>
    <name type="common">Cattle tick</name>
    <name type="synonym">Boophilus microplus</name>
    <dbReference type="NCBI Taxonomy" id="6941"/>
    <lineage>
        <taxon>Eukaryota</taxon>
        <taxon>Metazoa</taxon>
        <taxon>Ecdysozoa</taxon>
        <taxon>Arthropoda</taxon>
        <taxon>Chelicerata</taxon>
        <taxon>Arachnida</taxon>
        <taxon>Acari</taxon>
        <taxon>Parasitiformes</taxon>
        <taxon>Ixodida</taxon>
        <taxon>Ixodoidea</taxon>
        <taxon>Ixodidae</taxon>
        <taxon>Rhipicephalinae</taxon>
        <taxon>Rhipicephalus</taxon>
        <taxon>Boophilus</taxon>
    </lineage>
</organism>
<feature type="region of interest" description="Disordered" evidence="8">
    <location>
        <begin position="329"/>
        <end position="360"/>
    </location>
</feature>
<keyword evidence="11" id="KW-1185">Reference proteome</keyword>
<dbReference type="InterPro" id="IPR027805">
    <property type="entry name" value="Transposase_HTH_dom"/>
</dbReference>
<reference evidence="10" key="2">
    <citation type="submission" date="2021-09" db="EMBL/GenBank/DDBJ databases">
        <authorList>
            <person name="Jia N."/>
            <person name="Wang J."/>
            <person name="Shi W."/>
            <person name="Du L."/>
            <person name="Sun Y."/>
            <person name="Zhan W."/>
            <person name="Jiang J."/>
            <person name="Wang Q."/>
            <person name="Zhang B."/>
            <person name="Ji P."/>
            <person name="Sakyi L.B."/>
            <person name="Cui X."/>
            <person name="Yuan T."/>
            <person name="Jiang B."/>
            <person name="Yang W."/>
            <person name="Lam T.T.-Y."/>
            <person name="Chang Q."/>
            <person name="Ding S."/>
            <person name="Wang X."/>
            <person name="Zhu J."/>
            <person name="Ruan X."/>
            <person name="Zhao L."/>
            <person name="Wei J."/>
            <person name="Que T."/>
            <person name="Du C."/>
            <person name="Cheng J."/>
            <person name="Dai P."/>
            <person name="Han X."/>
            <person name="Huang E."/>
            <person name="Gao Y."/>
            <person name="Liu J."/>
            <person name="Shao H."/>
            <person name="Ye R."/>
            <person name="Li L."/>
            <person name="Wei W."/>
            <person name="Wang X."/>
            <person name="Wang C."/>
            <person name="Huo Q."/>
            <person name="Li W."/>
            <person name="Guo W."/>
            <person name="Chen H."/>
            <person name="Chen S."/>
            <person name="Zhou L."/>
            <person name="Zhou L."/>
            <person name="Ni X."/>
            <person name="Tian J."/>
            <person name="Zhou Y."/>
            <person name="Sheng Y."/>
            <person name="Liu T."/>
            <person name="Pan Y."/>
            <person name="Xia L."/>
            <person name="Li J."/>
            <person name="Zhao F."/>
            <person name="Cao W."/>
        </authorList>
    </citation>
    <scope>NUCLEOTIDE SEQUENCE</scope>
    <source>
        <strain evidence="10">Rmic-2018</strain>
        <tissue evidence="10">Larvae</tissue>
    </source>
</reference>
<dbReference type="PROSITE" id="PS50950">
    <property type="entry name" value="ZF_THAP"/>
    <property type="match status" value="1"/>
</dbReference>
<protein>
    <recommendedName>
        <fullName evidence="9">THAP-type domain-containing protein</fullName>
    </recommendedName>
</protein>
<keyword evidence="7" id="KW-0175">Coiled coil</keyword>
<evidence type="ECO:0000256" key="8">
    <source>
        <dbReference type="SAM" id="MobiDB-lite"/>
    </source>
</evidence>
<keyword evidence="3 6" id="KW-0863">Zinc-finger</keyword>
<feature type="domain" description="THAP-type" evidence="9">
    <location>
        <begin position="245"/>
        <end position="327"/>
    </location>
</feature>
<gene>
    <name evidence="10" type="ORF">HPB51_022079</name>
</gene>
<feature type="region of interest" description="Disordered" evidence="8">
    <location>
        <begin position="113"/>
        <end position="150"/>
    </location>
</feature>
<feature type="coiled-coil region" evidence="7">
    <location>
        <begin position="384"/>
        <end position="418"/>
    </location>
</feature>
<dbReference type="Pfam" id="PF05485">
    <property type="entry name" value="THAP"/>
    <property type="match status" value="1"/>
</dbReference>
<proteinExistence type="predicted"/>
<dbReference type="GO" id="GO:0008270">
    <property type="term" value="F:zinc ion binding"/>
    <property type="evidence" value="ECO:0007669"/>
    <property type="project" value="UniProtKB-KW"/>
</dbReference>
<dbReference type="Gene3D" id="6.20.210.20">
    <property type="entry name" value="THAP domain"/>
    <property type="match status" value="1"/>
</dbReference>
<accession>A0A9J6F7R2</accession>
<feature type="compositionally biased region" description="Polar residues" evidence="8">
    <location>
        <begin position="1"/>
        <end position="16"/>
    </location>
</feature>
<dbReference type="GO" id="GO:0003677">
    <property type="term" value="F:DNA binding"/>
    <property type="evidence" value="ECO:0007669"/>
    <property type="project" value="UniProtKB-UniRule"/>
</dbReference>
<evidence type="ECO:0000313" key="11">
    <source>
        <dbReference type="Proteomes" id="UP000821866"/>
    </source>
</evidence>
<feature type="compositionally biased region" description="Polar residues" evidence="8">
    <location>
        <begin position="137"/>
        <end position="150"/>
    </location>
</feature>
<dbReference type="SMART" id="SM00692">
    <property type="entry name" value="DM3"/>
    <property type="match status" value="1"/>
</dbReference>
<dbReference type="AlphaFoldDB" id="A0A9J6F7R2"/>
<feature type="region of interest" description="Disordered" evidence="8">
    <location>
        <begin position="1"/>
        <end position="20"/>
    </location>
</feature>
<comment type="cofactor">
    <cofactor evidence="1">
        <name>a divalent metal cation</name>
        <dbReference type="ChEBI" id="CHEBI:60240"/>
    </cofactor>
</comment>